<dbReference type="Proteomes" id="UP001165240">
    <property type="component" value="Unassembled WGS sequence"/>
</dbReference>
<dbReference type="RefSeq" id="WP_205663450.1">
    <property type="nucleotide sequence ID" value="NZ_BSYK01000007.1"/>
</dbReference>
<organism evidence="1 2">
    <name type="scientific">Priestia megaterium</name>
    <name type="common">Bacillus megaterium</name>
    <dbReference type="NCBI Taxonomy" id="1404"/>
    <lineage>
        <taxon>Bacteria</taxon>
        <taxon>Bacillati</taxon>
        <taxon>Bacillota</taxon>
        <taxon>Bacilli</taxon>
        <taxon>Bacillales</taxon>
        <taxon>Bacillaceae</taxon>
        <taxon>Priestia</taxon>
    </lineage>
</organism>
<gene>
    <name evidence="1" type="ORF">ShirakiTB12_54930</name>
</gene>
<comment type="caution">
    <text evidence="1">The sequence shown here is derived from an EMBL/GenBank/DDBJ whole genome shotgun (WGS) entry which is preliminary data.</text>
</comment>
<protein>
    <submittedName>
        <fullName evidence="1">Uncharacterized protein</fullName>
    </submittedName>
</protein>
<evidence type="ECO:0000313" key="1">
    <source>
        <dbReference type="EMBL" id="GMG77024.1"/>
    </source>
</evidence>
<name>A0AAX6BTF2_PRIMG</name>
<dbReference type="EMBL" id="BSYK01000007">
    <property type="protein sequence ID" value="GMG77024.1"/>
    <property type="molecule type" value="Genomic_DNA"/>
</dbReference>
<sequence>MEKHKIKQILQEHELFDIEIPFMTKDGVDFVRVDLLVHAIIKMKGRVFKDIYRAILQNKNNPEALYCILREFAEIVDDLGYAFKK</sequence>
<evidence type="ECO:0000313" key="2">
    <source>
        <dbReference type="Proteomes" id="UP001165240"/>
    </source>
</evidence>
<accession>A0AAX6BTF2</accession>
<dbReference type="AlphaFoldDB" id="A0AAX6BTF2"/>
<proteinExistence type="predicted"/>
<reference evidence="1" key="1">
    <citation type="journal article" date="2024" name="Appl Microbiol">
        <title>Effect of kuratsuki Bacillus and Priestia on Taste of Sake.</title>
        <authorList>
            <person name="Kobayashi K."/>
            <person name="Nishida H."/>
        </authorList>
    </citation>
    <scope>NUCLEOTIDE SEQUENCE</scope>
    <source>
        <strain evidence="1">B-12</strain>
    </source>
</reference>